<evidence type="ECO:0000313" key="1">
    <source>
        <dbReference type="EMBL" id="SMG00143.1"/>
    </source>
</evidence>
<reference evidence="1 2" key="1">
    <citation type="submission" date="2017-04" db="EMBL/GenBank/DDBJ databases">
        <authorList>
            <person name="Afonso C.L."/>
            <person name="Miller P.J."/>
            <person name="Scott M.A."/>
            <person name="Spackman E."/>
            <person name="Goraichik I."/>
            <person name="Dimitrov K.M."/>
            <person name="Suarez D.L."/>
            <person name="Swayne D.E."/>
        </authorList>
    </citation>
    <scope>NUCLEOTIDE SEQUENCE [LARGE SCALE GENOMIC DNA]</scope>
    <source>
        <strain evidence="1">LMG 28154</strain>
    </source>
</reference>
<evidence type="ECO:0000313" key="2">
    <source>
        <dbReference type="Proteomes" id="UP000198460"/>
    </source>
</evidence>
<accession>A0A238H543</accession>
<dbReference type="RefSeq" id="WP_218192413.1">
    <property type="nucleotide sequence ID" value="NZ_FXAN01000050.1"/>
</dbReference>
<dbReference type="AlphaFoldDB" id="A0A238H543"/>
<organism evidence="1 2">
    <name type="scientific">Burkholderia singularis</name>
    <dbReference type="NCBI Taxonomy" id="1503053"/>
    <lineage>
        <taxon>Bacteria</taxon>
        <taxon>Pseudomonadati</taxon>
        <taxon>Pseudomonadota</taxon>
        <taxon>Betaproteobacteria</taxon>
        <taxon>Burkholderiales</taxon>
        <taxon>Burkholderiaceae</taxon>
        <taxon>Burkholderia</taxon>
        <taxon>pseudomallei group</taxon>
    </lineage>
</organism>
<sequence length="49" mass="5674">MHFALLVSDLPHLNESRAYYDALLSPDIREPKKRGWLGACKRLFGALFR</sequence>
<proteinExistence type="predicted"/>
<name>A0A238H543_9BURK</name>
<dbReference type="EMBL" id="FXAN01000050">
    <property type="protein sequence ID" value="SMG00143.1"/>
    <property type="molecule type" value="Genomic_DNA"/>
</dbReference>
<dbReference type="Proteomes" id="UP000198460">
    <property type="component" value="Unassembled WGS sequence"/>
</dbReference>
<gene>
    <name evidence="1" type="ORF">BSIN_0268</name>
</gene>
<protein>
    <submittedName>
        <fullName evidence="1">Uncharacterized protein</fullName>
    </submittedName>
</protein>